<dbReference type="Pfam" id="PF18962">
    <property type="entry name" value="Por_Secre_tail"/>
    <property type="match status" value="1"/>
</dbReference>
<sequence>MKRILLFTMCFTFTFATLNAQDYNQVIFTGDAGTDAWEDPENWRRGGDPSLPGVPEEGDDILIEGFSVYFNGLGSIPQQDYGNLELRFGARLFTQGDFHLYGDFIVDASSTFEVVVQDIDLFNKVTCEGNFYFNGTVNLLFSGYAPQIGDAFQVVEGNQGSCPSPTSYLNPSFDFDTILTAQCDFDGLYYEVLDINYTTSIAWDGEGNDGMWSNPANWDPNGIPEADSRVVINLPGGDFVSTNGAGITAVANVILGADSTLEINGDFLLDKYIYVKKGATLSWTDGKIYSNDPNDQSGINSYGNVNLDGPGTKELDTNMYLWTFFDDINHNQGNLNINNGTVRVFNFNSYNINGDNITIGYNSGTLHELTVSVISALKKTTGSGTSSVNLTTFINYGDVISESGTLAFNEDLTTGEYLDWIGSYGGSGSIQFPSNFVLDGVVAPGSSPGILTVVGDFVTSTSATFEIEIDGPNAGTQYDQISVTNNAGLEGEIEVTLGYLPANDASFEIIKSNEIYNCSLPSTVTATYNGTPYTFDVVCHNNSVYLNGPNAVLSNTENILEDIAIYPNPVSSVLNIKSNLISKGNWQLINQLGQVVKASTFESNELRINVKEVPTGVYLFKIEDDNLNATTTKRIVVSN</sequence>
<keyword evidence="1 2" id="KW-0732">Signal</keyword>
<protein>
    <recommendedName>
        <fullName evidence="3">Secretion system C-terminal sorting domain-containing protein</fullName>
    </recommendedName>
</protein>
<evidence type="ECO:0000256" key="1">
    <source>
        <dbReference type="ARBA" id="ARBA00022729"/>
    </source>
</evidence>
<gene>
    <name evidence="4" type="ORF">DIS18_13490</name>
</gene>
<proteinExistence type="predicted"/>
<evidence type="ECO:0000313" key="4">
    <source>
        <dbReference type="EMBL" id="PWH81690.1"/>
    </source>
</evidence>
<name>A0A2U2X1Q0_9FLAO</name>
<dbReference type="RefSeq" id="WP_109353612.1">
    <property type="nucleotide sequence ID" value="NZ_QFRI01000004.1"/>
</dbReference>
<reference evidence="5" key="1">
    <citation type="submission" date="2018-05" db="EMBL/GenBank/DDBJ databases">
        <title>Algibacter marinivivus sp. nov., isolated from sample around a algae.</title>
        <authorList>
            <person name="Lu D."/>
        </authorList>
    </citation>
    <scope>NUCLEOTIDE SEQUENCE [LARGE SCALE GENOMIC DNA]</scope>
    <source>
        <strain evidence="5">ZY111</strain>
    </source>
</reference>
<dbReference type="EMBL" id="QFRI01000004">
    <property type="protein sequence ID" value="PWH81690.1"/>
    <property type="molecule type" value="Genomic_DNA"/>
</dbReference>
<keyword evidence="5" id="KW-1185">Reference proteome</keyword>
<dbReference type="OrthoDB" id="1652165at2"/>
<feature type="domain" description="Secretion system C-terminal sorting" evidence="3">
    <location>
        <begin position="565"/>
        <end position="636"/>
    </location>
</feature>
<accession>A0A2U2X1Q0</accession>
<dbReference type="Proteomes" id="UP000245375">
    <property type="component" value="Unassembled WGS sequence"/>
</dbReference>
<dbReference type="NCBIfam" id="TIGR04183">
    <property type="entry name" value="Por_Secre_tail"/>
    <property type="match status" value="1"/>
</dbReference>
<feature type="signal peptide" evidence="2">
    <location>
        <begin position="1"/>
        <end position="20"/>
    </location>
</feature>
<evidence type="ECO:0000259" key="3">
    <source>
        <dbReference type="Pfam" id="PF18962"/>
    </source>
</evidence>
<organism evidence="4 5">
    <name type="scientific">Algibacter marinivivus</name>
    <dbReference type="NCBI Taxonomy" id="2100723"/>
    <lineage>
        <taxon>Bacteria</taxon>
        <taxon>Pseudomonadati</taxon>
        <taxon>Bacteroidota</taxon>
        <taxon>Flavobacteriia</taxon>
        <taxon>Flavobacteriales</taxon>
        <taxon>Flavobacteriaceae</taxon>
        <taxon>Algibacter</taxon>
    </lineage>
</organism>
<comment type="caution">
    <text evidence="4">The sequence shown here is derived from an EMBL/GenBank/DDBJ whole genome shotgun (WGS) entry which is preliminary data.</text>
</comment>
<evidence type="ECO:0000256" key="2">
    <source>
        <dbReference type="SAM" id="SignalP"/>
    </source>
</evidence>
<evidence type="ECO:0000313" key="5">
    <source>
        <dbReference type="Proteomes" id="UP000245375"/>
    </source>
</evidence>
<feature type="chain" id="PRO_5015502317" description="Secretion system C-terminal sorting domain-containing protein" evidence="2">
    <location>
        <begin position="21"/>
        <end position="639"/>
    </location>
</feature>
<dbReference type="AlphaFoldDB" id="A0A2U2X1Q0"/>
<reference evidence="5" key="3">
    <citation type="submission" date="2018-05" db="EMBL/GenBank/DDBJ databases">
        <authorList>
            <person name="Lu D."/>
        </authorList>
    </citation>
    <scope>NUCLEOTIDE SEQUENCE [LARGE SCALE GENOMIC DNA]</scope>
    <source>
        <strain evidence="5">ZY111</strain>
    </source>
</reference>
<reference evidence="4 5" key="2">
    <citation type="submission" date="2018-05" db="EMBL/GenBank/DDBJ databases">
        <title>Algibacter marinivivus sp. nov., isolated from sample around a algae.</title>
        <authorList>
            <person name="Zhong X."/>
        </authorList>
    </citation>
    <scope>NUCLEOTIDE SEQUENCE [LARGE SCALE GENOMIC DNA]</scope>
    <source>
        <strain evidence="4 5">ZY111</strain>
    </source>
</reference>
<dbReference type="InterPro" id="IPR026444">
    <property type="entry name" value="Secre_tail"/>
</dbReference>